<sequence>MKNKLMKVSLLLFLMVLIAGKSLSQNQSVRIKAGHPRLILSGTDIELMRGNALSDIEPWKTAWKKLKGEIDGYADKKWKPNVYRGDASMSFYKAAIRDGSAARDLAIGYQITKDKRYAHKAIEIINEWSSPKNAPGTYFDPDKFYPNTGMLVSRGVFAFLYAYDLLCADNLIEKSKQIQFEAWLRILLPHIEEGVKRWVENDYFGKQYFQNHIVAEVVGLMSIGIILRDNELVNYVYDGETNPHNIKKVIEGIILMKGQPPYCGEPGSWPTQDGEIMDRYRHFALTHYGQTTKPNRALQYAGLSTNLLMIAAEMGRLNGLDLHHYVAPTGESIKLPLLFYADFYITKDASIKGGFYTGEDSWINYNDQSVFTLWEVGHARYPEEKVFNEVLRTNDRTAHNLHLLGPVVLTHGRCIE</sequence>
<dbReference type="Gene3D" id="1.50.10.100">
    <property type="entry name" value="Chondroitin AC/alginate lyase"/>
    <property type="match status" value="1"/>
</dbReference>
<protein>
    <submittedName>
        <fullName evidence="6">Alginate lyase</fullName>
    </submittedName>
</protein>
<reference evidence="7 8" key="1">
    <citation type="submission" date="2016-10" db="EMBL/GenBank/DDBJ databases">
        <authorList>
            <person name="de Groot N.N."/>
        </authorList>
    </citation>
    <scope>NUCLEOTIDE SEQUENCE [LARGE SCALE GENOMIC DNA]</scope>
    <source>
        <strain evidence="5 8">NLAE-zl-C500</strain>
        <strain evidence="6 7">NLAE-zl-C57</strain>
    </source>
</reference>
<dbReference type="InterPro" id="IPR008397">
    <property type="entry name" value="Alginate_lyase_dom"/>
</dbReference>
<dbReference type="AlphaFoldDB" id="A0A1G8AU66"/>
<evidence type="ECO:0000256" key="3">
    <source>
        <dbReference type="SAM" id="SignalP"/>
    </source>
</evidence>
<evidence type="ECO:0000313" key="6">
    <source>
        <dbReference type="EMBL" id="SDH24316.1"/>
    </source>
</evidence>
<feature type="signal peptide" evidence="3">
    <location>
        <begin position="1"/>
        <end position="24"/>
    </location>
</feature>
<gene>
    <name evidence="5" type="ORF">SAMN05192581_1002160</name>
    <name evidence="6" type="ORF">SAMN05192582_100368</name>
</gene>
<keyword evidence="1 3" id="KW-0732">Signal</keyword>
<dbReference type="Proteomes" id="UP000183670">
    <property type="component" value="Unassembled WGS sequence"/>
</dbReference>
<organism evidence="6 7">
    <name type="scientific">Bacteroides ovatus</name>
    <dbReference type="NCBI Taxonomy" id="28116"/>
    <lineage>
        <taxon>Bacteria</taxon>
        <taxon>Pseudomonadati</taxon>
        <taxon>Bacteroidota</taxon>
        <taxon>Bacteroidia</taxon>
        <taxon>Bacteroidales</taxon>
        <taxon>Bacteroidaceae</taxon>
        <taxon>Bacteroides</taxon>
    </lineage>
</organism>
<keyword evidence="2 6" id="KW-0456">Lyase</keyword>
<evidence type="ECO:0000313" key="7">
    <source>
        <dbReference type="Proteomes" id="UP000181870"/>
    </source>
</evidence>
<dbReference type="EMBL" id="FNDO01000003">
    <property type="protein sequence ID" value="SDH24316.1"/>
    <property type="molecule type" value="Genomic_DNA"/>
</dbReference>
<dbReference type="Proteomes" id="UP000181870">
    <property type="component" value="Unassembled WGS sequence"/>
</dbReference>
<name>A0A1G8AU66_BACOV</name>
<feature type="chain" id="PRO_5010470575" evidence="3">
    <location>
        <begin position="25"/>
        <end position="416"/>
    </location>
</feature>
<evidence type="ECO:0000256" key="2">
    <source>
        <dbReference type="ARBA" id="ARBA00023239"/>
    </source>
</evidence>
<dbReference type="GO" id="GO:0016829">
    <property type="term" value="F:lyase activity"/>
    <property type="evidence" value="ECO:0007669"/>
    <property type="project" value="UniProtKB-KW"/>
</dbReference>
<evidence type="ECO:0000256" key="1">
    <source>
        <dbReference type="ARBA" id="ARBA00022729"/>
    </source>
</evidence>
<evidence type="ECO:0000313" key="5">
    <source>
        <dbReference type="EMBL" id="SDB75536.1"/>
    </source>
</evidence>
<proteinExistence type="predicted"/>
<feature type="domain" description="Alginate lyase" evidence="4">
    <location>
        <begin position="85"/>
        <end position="235"/>
    </location>
</feature>
<dbReference type="InterPro" id="IPR008929">
    <property type="entry name" value="Chondroitin_lyas"/>
</dbReference>
<accession>A0A1G8AU66</accession>
<evidence type="ECO:0000259" key="4">
    <source>
        <dbReference type="Pfam" id="PF05426"/>
    </source>
</evidence>
<dbReference type="SUPFAM" id="SSF48230">
    <property type="entry name" value="Chondroitin AC/alginate lyase"/>
    <property type="match status" value="1"/>
</dbReference>
<dbReference type="RefSeq" id="WP_009001264.1">
    <property type="nucleotide sequence ID" value="NZ_FMYE01000002.1"/>
</dbReference>
<dbReference type="Pfam" id="PF05426">
    <property type="entry name" value="Alginate_lyase"/>
    <property type="match status" value="1"/>
</dbReference>
<dbReference type="GO" id="GO:0042597">
    <property type="term" value="C:periplasmic space"/>
    <property type="evidence" value="ECO:0007669"/>
    <property type="project" value="InterPro"/>
</dbReference>
<dbReference type="EMBL" id="FMYE01000002">
    <property type="protein sequence ID" value="SDB75536.1"/>
    <property type="molecule type" value="Genomic_DNA"/>
</dbReference>
<evidence type="ECO:0000313" key="8">
    <source>
        <dbReference type="Proteomes" id="UP000183670"/>
    </source>
</evidence>